<evidence type="ECO:0008006" key="4">
    <source>
        <dbReference type="Google" id="ProtNLM"/>
    </source>
</evidence>
<gene>
    <name evidence="2" type="ORF">ACHHYP_04693</name>
</gene>
<dbReference type="Proteomes" id="UP000243579">
    <property type="component" value="Unassembled WGS sequence"/>
</dbReference>
<dbReference type="AlphaFoldDB" id="A0A1V9Z0K7"/>
<name>A0A1V9Z0K7_ACHHY</name>
<sequence>MDQRTSELLKPDLGPLPVALDAGFGEDANNEPEAKRAKTTSFQDLDGPIKKVQCLDPEHMRQKTAKCAVCAICRFCPAGREECVTNHRVLRPMIQRARPPRAKVYLCDDEEHHQKKTHRGKCERCLKCKWCPPLVEECKEFHVDPETSTTPSSIERQEKAARLESLLTLLGMEEHKALIIKAKDLKGPTIKRRQAGELLRQIVQLVAELVVDQDKVDGPASTSQLLDDLMQELATQPLTTVAKSPAVSVELNEDYFDDTPAPTSYVEALALEADDDGPFPAVTESPKFKRPRTTPPAARSGARPPVYFKKVKCLDAEHVRQKTAKCSICGVCRFCPADSPECEASHRVLRPMTNKTRAPRAKVLLCDNEEHHQKKTHRGKCVRCLKCKWCPPVIDECTEFHVNPETSMTPQQGAHTVKLESILSILDIGKDKIVQVKARDMKTGSIKRRAAVELMTNVVHSVAQLIVEPNKKKPELTAEGLVALIEDLRKDISGESHSFSLSHPSTTSSTSSEASQVMSMIL</sequence>
<reference evidence="2 3" key="1">
    <citation type="journal article" date="2014" name="Genome Biol. Evol.">
        <title>The secreted proteins of Achlya hypogyna and Thraustotheca clavata identify the ancestral oomycete secretome and reveal gene acquisitions by horizontal gene transfer.</title>
        <authorList>
            <person name="Misner I."/>
            <person name="Blouin N."/>
            <person name="Leonard G."/>
            <person name="Richards T.A."/>
            <person name="Lane C.E."/>
        </authorList>
    </citation>
    <scope>NUCLEOTIDE SEQUENCE [LARGE SCALE GENOMIC DNA]</scope>
    <source>
        <strain evidence="2 3">ATCC 48635</strain>
    </source>
</reference>
<proteinExistence type="predicted"/>
<comment type="caution">
    <text evidence="2">The sequence shown here is derived from an EMBL/GenBank/DDBJ whole genome shotgun (WGS) entry which is preliminary data.</text>
</comment>
<feature type="region of interest" description="Disordered" evidence="1">
    <location>
        <begin position="1"/>
        <end position="40"/>
    </location>
</feature>
<evidence type="ECO:0000256" key="1">
    <source>
        <dbReference type="SAM" id="MobiDB-lite"/>
    </source>
</evidence>
<feature type="region of interest" description="Disordered" evidence="1">
    <location>
        <begin position="276"/>
        <end position="301"/>
    </location>
</feature>
<protein>
    <recommendedName>
        <fullName evidence="4">TNFR-Cys domain-containing protein</fullName>
    </recommendedName>
</protein>
<dbReference type="OrthoDB" id="80943at2759"/>
<feature type="compositionally biased region" description="Basic and acidic residues" evidence="1">
    <location>
        <begin position="1"/>
        <end position="10"/>
    </location>
</feature>
<keyword evidence="3" id="KW-1185">Reference proteome</keyword>
<evidence type="ECO:0000313" key="2">
    <source>
        <dbReference type="EMBL" id="OQR91437.1"/>
    </source>
</evidence>
<evidence type="ECO:0000313" key="3">
    <source>
        <dbReference type="Proteomes" id="UP000243579"/>
    </source>
</evidence>
<accession>A0A1V9Z0K7</accession>
<dbReference type="EMBL" id="JNBR01000533">
    <property type="protein sequence ID" value="OQR91437.1"/>
    <property type="molecule type" value="Genomic_DNA"/>
</dbReference>
<feature type="region of interest" description="Disordered" evidence="1">
    <location>
        <begin position="496"/>
        <end position="522"/>
    </location>
</feature>
<organism evidence="2 3">
    <name type="scientific">Achlya hypogyna</name>
    <name type="common">Oomycete</name>
    <name type="synonym">Protoachlya hypogyna</name>
    <dbReference type="NCBI Taxonomy" id="1202772"/>
    <lineage>
        <taxon>Eukaryota</taxon>
        <taxon>Sar</taxon>
        <taxon>Stramenopiles</taxon>
        <taxon>Oomycota</taxon>
        <taxon>Saprolegniomycetes</taxon>
        <taxon>Saprolegniales</taxon>
        <taxon>Achlyaceae</taxon>
        <taxon>Achlya</taxon>
    </lineage>
</organism>